<dbReference type="GO" id="GO:0018812">
    <property type="term" value="F:3-hydroxyacyl-CoA dehydratase activity"/>
    <property type="evidence" value="ECO:0007669"/>
    <property type="project" value="UniProtKB-EC"/>
</dbReference>
<evidence type="ECO:0000256" key="1">
    <source>
        <dbReference type="ARBA" id="ARBA00005254"/>
    </source>
</evidence>
<dbReference type="PANTHER" id="PTHR11941">
    <property type="entry name" value="ENOYL-COA HYDRATASE-RELATED"/>
    <property type="match status" value="1"/>
</dbReference>
<dbReference type="EMBL" id="CADILD010000001">
    <property type="protein sequence ID" value="CAB3849012.1"/>
    <property type="molecule type" value="Genomic_DNA"/>
</dbReference>
<proteinExistence type="inferred from homology"/>
<dbReference type="Pfam" id="PF00378">
    <property type="entry name" value="ECH_1"/>
    <property type="match status" value="1"/>
</dbReference>
<dbReference type="InterPro" id="IPR014748">
    <property type="entry name" value="Enoyl-CoA_hydra_C"/>
</dbReference>
<dbReference type="SUPFAM" id="SSF52096">
    <property type="entry name" value="ClpP/crotonase"/>
    <property type="match status" value="1"/>
</dbReference>
<evidence type="ECO:0000313" key="4">
    <source>
        <dbReference type="EMBL" id="CAB3849012.1"/>
    </source>
</evidence>
<gene>
    <name evidence="4" type="ORF">LMG1861_01704</name>
</gene>
<dbReference type="Gene3D" id="3.90.226.10">
    <property type="entry name" value="2-enoyl-CoA Hydratase, Chain A, domain 1"/>
    <property type="match status" value="1"/>
</dbReference>
<evidence type="ECO:0000256" key="3">
    <source>
        <dbReference type="RuleBase" id="RU003707"/>
    </source>
</evidence>
<organism evidence="4 5">
    <name type="scientific">Achromobacter piechaudii</name>
    <dbReference type="NCBI Taxonomy" id="72556"/>
    <lineage>
        <taxon>Bacteria</taxon>
        <taxon>Pseudomonadati</taxon>
        <taxon>Pseudomonadota</taxon>
        <taxon>Betaproteobacteria</taxon>
        <taxon>Burkholderiales</taxon>
        <taxon>Alcaligenaceae</taxon>
        <taxon>Achromobacter</taxon>
    </lineage>
</organism>
<reference evidence="4 5" key="1">
    <citation type="submission" date="2020-04" db="EMBL/GenBank/DDBJ databases">
        <authorList>
            <person name="De Canck E."/>
        </authorList>
    </citation>
    <scope>NUCLEOTIDE SEQUENCE [LARGE SCALE GENOMIC DNA]</scope>
    <source>
        <strain evidence="4 5">LMG 1861</strain>
    </source>
</reference>
<dbReference type="InterPro" id="IPR018376">
    <property type="entry name" value="Enoyl-CoA_hyd/isom_CS"/>
</dbReference>
<comment type="similarity">
    <text evidence="1 3">Belongs to the enoyl-CoA hydratase/isomerase family.</text>
</comment>
<dbReference type="PANTHER" id="PTHR11941:SF54">
    <property type="entry name" value="ENOYL-COA HYDRATASE, MITOCHONDRIAL"/>
    <property type="match status" value="1"/>
</dbReference>
<dbReference type="Proteomes" id="UP000494105">
    <property type="component" value="Unassembled WGS sequence"/>
</dbReference>
<dbReference type="GO" id="GO:0006635">
    <property type="term" value="P:fatty acid beta-oxidation"/>
    <property type="evidence" value="ECO:0007669"/>
    <property type="project" value="TreeGrafter"/>
</dbReference>
<accession>A0A6S7CVV5</accession>
<evidence type="ECO:0000313" key="5">
    <source>
        <dbReference type="Proteomes" id="UP000494105"/>
    </source>
</evidence>
<name>A0A6S7CVV5_9BURK</name>
<evidence type="ECO:0000256" key="2">
    <source>
        <dbReference type="ARBA" id="ARBA00023239"/>
    </source>
</evidence>
<sequence>MSSDSLMQSASVPQIHAHINGAIGRLVIDNQPKKNALTFDMWTSLPEQIGRLDEDPDVRVIVVEGAGGKAFASGSDISQFGEKRNNAENVKLYNDNVDRAISALVSARKPTVARVRGYCFGGGVALALHCDLRYSSEDATFCIPAGKVGVGYNELWLQRLGWMVGPSNAKEIMFTARRYGSAEAFRMGLVTRVLGEPDFDQIVADIAGLAPLTHEASKIAIDAGARGFEQGREASQDAIMRCFMSQDYVEGRDAFTAKRAPKFTGR</sequence>
<keyword evidence="2 4" id="KW-0456">Lyase</keyword>
<dbReference type="AlphaFoldDB" id="A0A6S7CVV5"/>
<protein>
    <submittedName>
        <fullName evidence="4">Crotonyl-CoA hydratase</fullName>
        <ecNumber evidence="4">4.2.1.150</ecNumber>
    </submittedName>
</protein>
<dbReference type="EC" id="4.2.1.150" evidence="4"/>
<dbReference type="Gene3D" id="1.10.12.10">
    <property type="entry name" value="Lyase 2-enoyl-coa Hydratase, Chain A, domain 2"/>
    <property type="match status" value="1"/>
</dbReference>
<dbReference type="InterPro" id="IPR029045">
    <property type="entry name" value="ClpP/crotonase-like_dom_sf"/>
</dbReference>
<dbReference type="InterPro" id="IPR001753">
    <property type="entry name" value="Enoyl-CoA_hydra/iso"/>
</dbReference>
<dbReference type="PROSITE" id="PS00166">
    <property type="entry name" value="ENOYL_COA_HYDRATASE"/>
    <property type="match status" value="1"/>
</dbReference>
<dbReference type="CDD" id="cd06558">
    <property type="entry name" value="crotonase-like"/>
    <property type="match status" value="1"/>
</dbReference>
<dbReference type="RefSeq" id="WP_175128106.1">
    <property type="nucleotide sequence ID" value="NZ_CADILD010000001.1"/>
</dbReference>